<keyword evidence="1" id="KW-0677">Repeat</keyword>
<sequence length="428" mass="48705">MEAEPVSRPSRKGVLLSFDTYNWLIHLRYTRKETQQCKVLIGNQLSASRGMAYFPNMMQGIILRQEGKMQESLDFFQACQLYNPGHLENLKQIAKSWLLAGRHEAALETYVDIECALQKPDWEIYHNIGVCLYYMKQYAKAKEYLRRAIEVSSQGESYQVLKNILLLENDLDGALELFSAAEKSNADSAGPRLTLSLGLLLAKARHRNDALQRLMMETKNGAALLAAGCIMQERNDVNAALARYKLASHLMPESAALWNNVGMCFLKKQKFVAAVCCLKRANYLAPFDHKILYNLGLIHLVMQQLASAFHFLSAWVNQSPYRGQAYMLLAVVMWNLGSVEAAKVLFEQAARIDQKDPLVALNLAIFVHNTTKDTDLISSQLRDFQERMQNLQQTTGEFVDDELVRAAHFLADRHPREDNRIVEEEMII</sequence>
<dbReference type="SMART" id="SM00028">
    <property type="entry name" value="TPR"/>
    <property type="match status" value="5"/>
</dbReference>
<comment type="similarity">
    <text evidence="3">Belongs to the BBS4 family.</text>
</comment>
<dbReference type="Pfam" id="PF04733">
    <property type="entry name" value="Coatomer_E"/>
    <property type="match status" value="1"/>
</dbReference>
<keyword evidence="2 4" id="KW-0802">TPR repeat</keyword>
<evidence type="ECO:0000256" key="3">
    <source>
        <dbReference type="ARBA" id="ARBA00023778"/>
    </source>
</evidence>
<evidence type="ECO:0000256" key="4">
    <source>
        <dbReference type="PROSITE-ProRule" id="PRU00339"/>
    </source>
</evidence>
<evidence type="ECO:0000256" key="1">
    <source>
        <dbReference type="ARBA" id="ARBA00022737"/>
    </source>
</evidence>
<dbReference type="AlphaFoldDB" id="A0A8S1DVD7"/>
<reference evidence="5 6" key="1">
    <citation type="submission" date="2020-04" db="EMBL/GenBank/DDBJ databases">
        <authorList>
            <person name="Alioto T."/>
            <person name="Alioto T."/>
            <person name="Gomez Garrido J."/>
        </authorList>
    </citation>
    <scope>NUCLEOTIDE SEQUENCE [LARGE SCALE GENOMIC DNA]</scope>
</reference>
<keyword evidence="6" id="KW-1185">Reference proteome</keyword>
<dbReference type="InterPro" id="IPR011990">
    <property type="entry name" value="TPR-like_helical_dom_sf"/>
</dbReference>
<dbReference type="PROSITE" id="PS50005">
    <property type="entry name" value="TPR"/>
    <property type="match status" value="1"/>
</dbReference>
<dbReference type="EMBL" id="CADEPI010000680">
    <property type="protein sequence ID" value="CAB3388034.1"/>
    <property type="molecule type" value="Genomic_DNA"/>
</dbReference>
<proteinExistence type="inferred from homology"/>
<accession>A0A8S1DVD7</accession>
<dbReference type="SUPFAM" id="SSF48452">
    <property type="entry name" value="TPR-like"/>
    <property type="match status" value="1"/>
</dbReference>
<evidence type="ECO:0000256" key="2">
    <source>
        <dbReference type="ARBA" id="ARBA00022803"/>
    </source>
</evidence>
<dbReference type="Pfam" id="PF00515">
    <property type="entry name" value="TPR_1"/>
    <property type="match status" value="1"/>
</dbReference>
<name>A0A8S1DVD7_9INSE</name>
<dbReference type="OrthoDB" id="309339at2759"/>
<gene>
    <name evidence="5" type="ORF">CLODIP_2_CD11726</name>
</gene>
<comment type="caution">
    <text evidence="5">The sequence shown here is derived from an EMBL/GenBank/DDBJ whole genome shotgun (WGS) entry which is preliminary data.</text>
</comment>
<protein>
    <recommendedName>
        <fullName evidence="7">Bardet-Biedl syndrome 4</fullName>
    </recommendedName>
</protein>
<dbReference type="PANTHER" id="PTHR44186">
    <property type="match status" value="1"/>
</dbReference>
<dbReference type="Gene3D" id="1.25.40.10">
    <property type="entry name" value="Tetratricopeptide repeat domain"/>
    <property type="match status" value="2"/>
</dbReference>
<feature type="repeat" description="TPR" evidence="4">
    <location>
        <begin position="122"/>
        <end position="155"/>
    </location>
</feature>
<evidence type="ECO:0000313" key="5">
    <source>
        <dbReference type="EMBL" id="CAB3388034.1"/>
    </source>
</evidence>
<dbReference type="GO" id="GO:0061512">
    <property type="term" value="P:protein localization to cilium"/>
    <property type="evidence" value="ECO:0007669"/>
    <property type="project" value="TreeGrafter"/>
</dbReference>
<dbReference type="Proteomes" id="UP000494165">
    <property type="component" value="Unassembled WGS sequence"/>
</dbReference>
<dbReference type="GO" id="GO:0060271">
    <property type="term" value="P:cilium assembly"/>
    <property type="evidence" value="ECO:0007669"/>
    <property type="project" value="TreeGrafter"/>
</dbReference>
<evidence type="ECO:0008006" key="7">
    <source>
        <dbReference type="Google" id="ProtNLM"/>
    </source>
</evidence>
<evidence type="ECO:0000313" key="6">
    <source>
        <dbReference type="Proteomes" id="UP000494165"/>
    </source>
</evidence>
<dbReference type="GO" id="GO:0036064">
    <property type="term" value="C:ciliary basal body"/>
    <property type="evidence" value="ECO:0007669"/>
    <property type="project" value="TreeGrafter"/>
</dbReference>
<dbReference type="PANTHER" id="PTHR44186:SF1">
    <property type="entry name" value="BARDET-BIEDL SYNDROME 4 PROTEIN"/>
    <property type="match status" value="1"/>
</dbReference>
<dbReference type="InterPro" id="IPR019734">
    <property type="entry name" value="TPR_rpt"/>
</dbReference>
<organism evidence="5 6">
    <name type="scientific">Cloeon dipterum</name>
    <dbReference type="NCBI Taxonomy" id="197152"/>
    <lineage>
        <taxon>Eukaryota</taxon>
        <taxon>Metazoa</taxon>
        <taxon>Ecdysozoa</taxon>
        <taxon>Arthropoda</taxon>
        <taxon>Hexapoda</taxon>
        <taxon>Insecta</taxon>
        <taxon>Pterygota</taxon>
        <taxon>Palaeoptera</taxon>
        <taxon>Ephemeroptera</taxon>
        <taxon>Pisciforma</taxon>
        <taxon>Baetidae</taxon>
        <taxon>Cloeon</taxon>
    </lineage>
</organism>